<comment type="subcellular location">
    <subcellularLocation>
        <location evidence="1">Nucleus</location>
    </subcellularLocation>
</comment>
<feature type="compositionally biased region" description="Acidic residues" evidence="10">
    <location>
        <begin position="84"/>
        <end position="97"/>
    </location>
</feature>
<dbReference type="Gene3D" id="3.30.160.60">
    <property type="entry name" value="Classic Zinc Finger"/>
    <property type="match status" value="2"/>
</dbReference>
<evidence type="ECO:0000313" key="12">
    <source>
        <dbReference type="EMBL" id="VDN97736.1"/>
    </source>
</evidence>
<keyword evidence="3" id="KW-0677">Repeat</keyword>
<accession>A0A0R3T499</accession>
<keyword evidence="5" id="KW-0862">Zinc</keyword>
<evidence type="ECO:0000313" key="14">
    <source>
        <dbReference type="WBParaSite" id="HNAJ_0000187901-mRNA-1"/>
    </source>
</evidence>
<dbReference type="AlphaFoldDB" id="A0A0R3T499"/>
<dbReference type="SMART" id="SM00355">
    <property type="entry name" value="ZnF_C2H2"/>
    <property type="match status" value="2"/>
</dbReference>
<keyword evidence="4 9" id="KW-0863">Zinc-finger</keyword>
<evidence type="ECO:0000256" key="4">
    <source>
        <dbReference type="ARBA" id="ARBA00022771"/>
    </source>
</evidence>
<dbReference type="GO" id="GO:0008270">
    <property type="term" value="F:zinc ion binding"/>
    <property type="evidence" value="ECO:0007669"/>
    <property type="project" value="UniProtKB-KW"/>
</dbReference>
<organism evidence="14">
    <name type="scientific">Rodentolepis nana</name>
    <name type="common">Dwarf tapeworm</name>
    <name type="synonym">Hymenolepis nana</name>
    <dbReference type="NCBI Taxonomy" id="102285"/>
    <lineage>
        <taxon>Eukaryota</taxon>
        <taxon>Metazoa</taxon>
        <taxon>Spiralia</taxon>
        <taxon>Lophotrochozoa</taxon>
        <taxon>Platyhelminthes</taxon>
        <taxon>Cestoda</taxon>
        <taxon>Eucestoda</taxon>
        <taxon>Cyclophyllidea</taxon>
        <taxon>Hymenolepididae</taxon>
        <taxon>Rodentolepis</taxon>
    </lineage>
</organism>
<dbReference type="PROSITE" id="PS50157">
    <property type="entry name" value="ZINC_FINGER_C2H2_2"/>
    <property type="match status" value="2"/>
</dbReference>
<dbReference type="InterPro" id="IPR050331">
    <property type="entry name" value="Zinc_finger"/>
</dbReference>
<dbReference type="InterPro" id="IPR036236">
    <property type="entry name" value="Znf_C2H2_sf"/>
</dbReference>
<evidence type="ECO:0000256" key="3">
    <source>
        <dbReference type="ARBA" id="ARBA00022737"/>
    </source>
</evidence>
<evidence type="ECO:0000256" key="6">
    <source>
        <dbReference type="ARBA" id="ARBA00023015"/>
    </source>
</evidence>
<dbReference type="SUPFAM" id="SSF57667">
    <property type="entry name" value="beta-beta-alpha zinc fingers"/>
    <property type="match status" value="1"/>
</dbReference>
<keyword evidence="13" id="KW-1185">Reference proteome</keyword>
<reference evidence="12 13" key="2">
    <citation type="submission" date="2018-11" db="EMBL/GenBank/DDBJ databases">
        <authorList>
            <consortium name="Pathogen Informatics"/>
        </authorList>
    </citation>
    <scope>NUCLEOTIDE SEQUENCE [LARGE SCALE GENOMIC DNA]</scope>
</reference>
<dbReference type="FunFam" id="3.30.160.60:FF:000145">
    <property type="entry name" value="Zinc finger protein 574"/>
    <property type="match status" value="1"/>
</dbReference>
<evidence type="ECO:0000259" key="11">
    <source>
        <dbReference type="PROSITE" id="PS50157"/>
    </source>
</evidence>
<evidence type="ECO:0000313" key="13">
    <source>
        <dbReference type="Proteomes" id="UP000278807"/>
    </source>
</evidence>
<dbReference type="STRING" id="102285.A0A0R3T499"/>
<dbReference type="GO" id="GO:0005634">
    <property type="term" value="C:nucleus"/>
    <property type="evidence" value="ECO:0007669"/>
    <property type="project" value="UniProtKB-SubCell"/>
</dbReference>
<evidence type="ECO:0000256" key="2">
    <source>
        <dbReference type="ARBA" id="ARBA00022723"/>
    </source>
</evidence>
<feature type="domain" description="C2H2-type" evidence="11">
    <location>
        <begin position="371"/>
        <end position="394"/>
    </location>
</feature>
<dbReference type="OrthoDB" id="9439254at2759"/>
<sequence length="425" mass="48957">MSLAEQRKQAVLRNLERLREMGALTEAQEKEMRKKYNIKNKTTLKNEQRALDSFLMAEEKRLEEKRRQKAWSRSRPLFSRPLSDSDDSDFASSDDEWCPGTSPPPLESNRSKRRSKLKKNVKKIASEEPHKVVTETVKETTLKINKPQFSKPESTGGLMELQEVKNYQTRNITRKNYKEPPADPQDDRFLFCYECKNMYIDPCPTHPILWIKSVKPLLCDAVKTGKPDDCCCGKDERNHSRRTAPECFLRVGQSSIRGAGLGVWAEKEIPMGAVLGPYTGEIVPLENIPDQELKKRSRLGYAWLVRGNHLGTKSHLVDAFHPILSNWLRTIKPGYELLTYYGDKFAKELGIISRSTAHIEKNDQDSSSLNLKCGDCDKEFRNRSTLMQHLKTHSTFAAFKCDECEERFKYKQSLNQHMLTHTGRT</sequence>
<feature type="compositionally biased region" description="Basic residues" evidence="10">
    <location>
        <begin position="111"/>
        <end position="122"/>
    </location>
</feature>
<dbReference type="Proteomes" id="UP000278807">
    <property type="component" value="Unassembled WGS sequence"/>
</dbReference>
<dbReference type="EMBL" id="UZAE01000808">
    <property type="protein sequence ID" value="VDN97736.1"/>
    <property type="molecule type" value="Genomic_DNA"/>
</dbReference>
<dbReference type="Pfam" id="PF21549">
    <property type="entry name" value="PRDM2_PR"/>
    <property type="match status" value="1"/>
</dbReference>
<keyword evidence="2" id="KW-0479">Metal-binding</keyword>
<feature type="compositionally biased region" description="Low complexity" evidence="10">
    <location>
        <begin position="73"/>
        <end position="82"/>
    </location>
</feature>
<evidence type="ECO:0000256" key="9">
    <source>
        <dbReference type="PROSITE-ProRule" id="PRU00042"/>
    </source>
</evidence>
<reference evidence="14" key="1">
    <citation type="submission" date="2017-02" db="UniProtKB">
        <authorList>
            <consortium name="WormBaseParasite"/>
        </authorList>
    </citation>
    <scope>IDENTIFICATION</scope>
</reference>
<dbReference type="WBParaSite" id="HNAJ_0000187901-mRNA-1">
    <property type="protein sequence ID" value="HNAJ_0000187901-mRNA-1"/>
    <property type="gene ID" value="HNAJ_0000187901"/>
</dbReference>
<dbReference type="InterPro" id="IPR046341">
    <property type="entry name" value="SET_dom_sf"/>
</dbReference>
<protein>
    <submittedName>
        <fullName evidence="14">SET domain-containing protein</fullName>
    </submittedName>
</protein>
<gene>
    <name evidence="12" type="ORF">HNAJ_LOCUS1877</name>
</gene>
<keyword evidence="7" id="KW-0804">Transcription</keyword>
<evidence type="ECO:0000256" key="5">
    <source>
        <dbReference type="ARBA" id="ARBA00022833"/>
    </source>
</evidence>
<name>A0A0R3T499_RODNA</name>
<dbReference type="Gene3D" id="2.170.270.10">
    <property type="entry name" value="SET domain"/>
    <property type="match status" value="1"/>
</dbReference>
<feature type="region of interest" description="Disordered" evidence="10">
    <location>
        <begin position="62"/>
        <end position="127"/>
    </location>
</feature>
<dbReference type="PANTHER" id="PTHR16515">
    <property type="entry name" value="PR DOMAIN ZINC FINGER PROTEIN"/>
    <property type="match status" value="1"/>
</dbReference>
<keyword evidence="8" id="KW-0539">Nucleus</keyword>
<dbReference type="PROSITE" id="PS00028">
    <property type="entry name" value="ZINC_FINGER_C2H2_1"/>
    <property type="match status" value="2"/>
</dbReference>
<dbReference type="GO" id="GO:0010468">
    <property type="term" value="P:regulation of gene expression"/>
    <property type="evidence" value="ECO:0007669"/>
    <property type="project" value="TreeGrafter"/>
</dbReference>
<dbReference type="Pfam" id="PF00096">
    <property type="entry name" value="zf-C2H2"/>
    <property type="match status" value="2"/>
</dbReference>
<evidence type="ECO:0000256" key="7">
    <source>
        <dbReference type="ARBA" id="ARBA00023163"/>
    </source>
</evidence>
<proteinExistence type="predicted"/>
<feature type="domain" description="C2H2-type" evidence="11">
    <location>
        <begin position="399"/>
        <end position="425"/>
    </location>
</feature>
<evidence type="ECO:0000256" key="10">
    <source>
        <dbReference type="SAM" id="MobiDB-lite"/>
    </source>
</evidence>
<keyword evidence="6" id="KW-0805">Transcription regulation</keyword>
<dbReference type="InterPro" id="IPR013087">
    <property type="entry name" value="Znf_C2H2_type"/>
</dbReference>
<dbReference type="SUPFAM" id="SSF82199">
    <property type="entry name" value="SET domain"/>
    <property type="match status" value="1"/>
</dbReference>
<dbReference type="InterPro" id="IPR001214">
    <property type="entry name" value="SET_dom"/>
</dbReference>
<evidence type="ECO:0000256" key="1">
    <source>
        <dbReference type="ARBA" id="ARBA00004123"/>
    </source>
</evidence>
<evidence type="ECO:0000256" key="8">
    <source>
        <dbReference type="ARBA" id="ARBA00023242"/>
    </source>
</evidence>
<dbReference type="PANTHER" id="PTHR16515:SF66">
    <property type="entry name" value="C2H2-TYPE DOMAIN-CONTAINING PROTEIN"/>
    <property type="match status" value="1"/>
</dbReference>